<feature type="transmembrane region" description="Helical" evidence="8">
    <location>
        <begin position="51"/>
        <end position="74"/>
    </location>
</feature>
<feature type="domain" description="ABC transmembrane type-1" evidence="9">
    <location>
        <begin position="15"/>
        <end position="198"/>
    </location>
</feature>
<dbReference type="InterPro" id="IPR000515">
    <property type="entry name" value="MetI-like"/>
</dbReference>
<keyword evidence="5" id="KW-0029">Amino-acid transport</keyword>
<evidence type="ECO:0000259" key="9">
    <source>
        <dbReference type="PROSITE" id="PS50928"/>
    </source>
</evidence>
<evidence type="ECO:0000313" key="10">
    <source>
        <dbReference type="EMBL" id="NHN33244.1"/>
    </source>
</evidence>
<comment type="caution">
    <text evidence="10">The sequence shown here is derived from an EMBL/GenBank/DDBJ whole genome shotgun (WGS) entry which is preliminary data.</text>
</comment>
<dbReference type="PROSITE" id="PS50928">
    <property type="entry name" value="ABC_TM1"/>
    <property type="match status" value="1"/>
</dbReference>
<keyword evidence="3" id="KW-1003">Cell membrane</keyword>
<evidence type="ECO:0000256" key="2">
    <source>
        <dbReference type="ARBA" id="ARBA00022448"/>
    </source>
</evidence>
<proteinExistence type="inferred from homology"/>
<comment type="similarity">
    <text evidence="8">Belongs to the binding-protein-dependent transport system permease family.</text>
</comment>
<evidence type="ECO:0000313" key="11">
    <source>
        <dbReference type="Proteomes" id="UP001165962"/>
    </source>
</evidence>
<dbReference type="EMBL" id="JAAOIW010000011">
    <property type="protein sequence ID" value="NHN33244.1"/>
    <property type="molecule type" value="Genomic_DNA"/>
</dbReference>
<dbReference type="PANTHER" id="PTHR30614">
    <property type="entry name" value="MEMBRANE COMPONENT OF AMINO ACID ABC TRANSPORTER"/>
    <property type="match status" value="1"/>
</dbReference>
<dbReference type="CDD" id="cd06261">
    <property type="entry name" value="TM_PBP2"/>
    <property type="match status" value="1"/>
</dbReference>
<keyword evidence="2 8" id="KW-0813">Transport</keyword>
<keyword evidence="11" id="KW-1185">Reference proteome</keyword>
<keyword evidence="6 8" id="KW-1133">Transmembrane helix</keyword>
<dbReference type="Gene3D" id="1.10.3720.10">
    <property type="entry name" value="MetI-like"/>
    <property type="match status" value="1"/>
</dbReference>
<dbReference type="NCBIfam" id="TIGR03004">
    <property type="entry name" value="ectoine_ehuC"/>
    <property type="match status" value="1"/>
</dbReference>
<evidence type="ECO:0000256" key="7">
    <source>
        <dbReference type="ARBA" id="ARBA00023136"/>
    </source>
</evidence>
<dbReference type="SUPFAM" id="SSF161098">
    <property type="entry name" value="MetI-like"/>
    <property type="match status" value="1"/>
</dbReference>
<dbReference type="InterPro" id="IPR043429">
    <property type="entry name" value="ArtM/GltK/GlnP/TcyL/YhdX-like"/>
</dbReference>
<feature type="transmembrane region" description="Helical" evidence="8">
    <location>
        <begin position="185"/>
        <end position="208"/>
    </location>
</feature>
<name>A0ABX0JDB6_9BACL</name>
<dbReference type="Pfam" id="PF00528">
    <property type="entry name" value="BPD_transp_1"/>
    <property type="match status" value="1"/>
</dbReference>
<feature type="transmembrane region" description="Helical" evidence="8">
    <location>
        <begin position="80"/>
        <end position="99"/>
    </location>
</feature>
<dbReference type="InterPro" id="IPR035906">
    <property type="entry name" value="MetI-like_sf"/>
</dbReference>
<evidence type="ECO:0000256" key="3">
    <source>
        <dbReference type="ARBA" id="ARBA00022475"/>
    </source>
</evidence>
<reference evidence="10" key="1">
    <citation type="submission" date="2020-03" db="EMBL/GenBank/DDBJ databases">
        <title>Draft sequencing of Paenibacilllus sp. S3N08.</title>
        <authorList>
            <person name="Kim D.-U."/>
        </authorList>
    </citation>
    <scope>NUCLEOTIDE SEQUENCE</scope>
    <source>
        <strain evidence="10">S3N08</strain>
    </source>
</reference>
<accession>A0ABX0JDB6</accession>
<protein>
    <submittedName>
        <fullName evidence="10">Ectoine/hydroxyectoine ABC transporter permease subunit EhuC</fullName>
    </submittedName>
</protein>
<evidence type="ECO:0000256" key="5">
    <source>
        <dbReference type="ARBA" id="ARBA00022970"/>
    </source>
</evidence>
<evidence type="ECO:0000256" key="8">
    <source>
        <dbReference type="RuleBase" id="RU363032"/>
    </source>
</evidence>
<dbReference type="PANTHER" id="PTHR30614:SF0">
    <property type="entry name" value="L-CYSTINE TRANSPORT SYSTEM PERMEASE PROTEIN TCYL"/>
    <property type="match status" value="1"/>
</dbReference>
<dbReference type="InterPro" id="IPR010065">
    <property type="entry name" value="AA_ABC_transptr_permease_3TM"/>
</dbReference>
<evidence type="ECO:0000256" key="4">
    <source>
        <dbReference type="ARBA" id="ARBA00022692"/>
    </source>
</evidence>
<dbReference type="Proteomes" id="UP001165962">
    <property type="component" value="Unassembled WGS sequence"/>
</dbReference>
<feature type="transmembrane region" description="Helical" evidence="8">
    <location>
        <begin position="132"/>
        <end position="151"/>
    </location>
</feature>
<evidence type="ECO:0000256" key="1">
    <source>
        <dbReference type="ARBA" id="ARBA00004651"/>
    </source>
</evidence>
<keyword evidence="4 8" id="KW-0812">Transmembrane</keyword>
<evidence type="ECO:0000256" key="6">
    <source>
        <dbReference type="ARBA" id="ARBA00022989"/>
    </source>
</evidence>
<keyword evidence="7 8" id="KW-0472">Membrane</keyword>
<gene>
    <name evidence="10" type="primary">ehuC</name>
    <name evidence="10" type="ORF">G9U52_25860</name>
</gene>
<feature type="transmembrane region" description="Helical" evidence="8">
    <location>
        <begin position="12"/>
        <end position="39"/>
    </location>
</feature>
<sequence>MQTTWEYLAPLLQGAILTIEITILSLFAAFLLSLIVGIARFSKIKAVRFCMALYVEIFRGTSLLVQLFWLYFALPMLFDFRMSAFTVAIIALGLNYGAYGSEVVRSAIMAIPKGQTEAGIALNMTPWQRLRYIILPQAFVMMLPSFGNLQIELLKGTSLVYLITLSDLTYQGMILRSYDISKATFIFFMLLLIYFIMAQAMTLGIRALERKTSKGRL</sequence>
<organism evidence="10 11">
    <name type="scientific">Paenibacillus agricola</name>
    <dbReference type="NCBI Taxonomy" id="2716264"/>
    <lineage>
        <taxon>Bacteria</taxon>
        <taxon>Bacillati</taxon>
        <taxon>Bacillota</taxon>
        <taxon>Bacilli</taxon>
        <taxon>Bacillales</taxon>
        <taxon>Paenibacillaceae</taxon>
        <taxon>Paenibacillus</taxon>
    </lineage>
</organism>
<dbReference type="NCBIfam" id="TIGR01726">
    <property type="entry name" value="HEQRo_perm_3TM"/>
    <property type="match status" value="1"/>
</dbReference>
<dbReference type="InterPro" id="IPR014342">
    <property type="entry name" value="Ectoine_EhuC"/>
</dbReference>
<comment type="subcellular location">
    <subcellularLocation>
        <location evidence="1 8">Cell membrane</location>
        <topology evidence="1 8">Multi-pass membrane protein</topology>
    </subcellularLocation>
</comment>